<feature type="compositionally biased region" description="Polar residues" evidence="1">
    <location>
        <begin position="320"/>
        <end position="332"/>
    </location>
</feature>
<reference evidence="4 5" key="1">
    <citation type="submission" date="2015-01" db="EMBL/GenBank/DDBJ databases">
        <title>The Genome Sequence of Exophiala xenobiotica CBS118157.</title>
        <authorList>
            <consortium name="The Broad Institute Genomics Platform"/>
            <person name="Cuomo C."/>
            <person name="de Hoog S."/>
            <person name="Gorbushina A."/>
            <person name="Stielow B."/>
            <person name="Teixiera M."/>
            <person name="Abouelleil A."/>
            <person name="Chapman S.B."/>
            <person name="Priest M."/>
            <person name="Young S.K."/>
            <person name="Wortman J."/>
            <person name="Nusbaum C."/>
            <person name="Birren B."/>
        </authorList>
    </citation>
    <scope>NUCLEOTIDE SEQUENCE [LARGE SCALE GENOMIC DNA]</scope>
    <source>
        <strain evidence="4 5">CBS 118157</strain>
    </source>
</reference>
<accession>A0A0D2EZT5</accession>
<organism evidence="4 5">
    <name type="scientific">Exophiala xenobiotica</name>
    <dbReference type="NCBI Taxonomy" id="348802"/>
    <lineage>
        <taxon>Eukaryota</taxon>
        <taxon>Fungi</taxon>
        <taxon>Dikarya</taxon>
        <taxon>Ascomycota</taxon>
        <taxon>Pezizomycotina</taxon>
        <taxon>Eurotiomycetes</taxon>
        <taxon>Chaetothyriomycetidae</taxon>
        <taxon>Chaetothyriales</taxon>
        <taxon>Herpotrichiellaceae</taxon>
        <taxon>Exophiala</taxon>
    </lineage>
</organism>
<evidence type="ECO:0000313" key="5">
    <source>
        <dbReference type="Proteomes" id="UP000054342"/>
    </source>
</evidence>
<dbReference type="EMBL" id="KN847317">
    <property type="protein sequence ID" value="KIW61203.1"/>
    <property type="molecule type" value="Genomic_DNA"/>
</dbReference>
<sequence>MVPAASTSVLSLVLLLAPRLACATCYWQNSTLAPDDPYSIAPDDTACFPDQDNSPCCGTGWTCLSDGVCYIREDGTDFYYRGTCTDRTWDSQQCPGWCFAQNSNTSIPLAKCDTTQDWFCCPGDADCSCDTGKNVVKLGATQPSTVTVIGSTSWPGYTSTTTPFTASDLVSEGTTTDTNTQAATTSLASGTNSVTTTTGSPSATGSAAAASASSSTAAVSSRSGSSNTGLAAGLGAGLGAAAVLIGVLVFFLLRNRRKKNAAKVGSHSGYDGIPGSSATIQKSFYSDRQPAAPYTDNASMLGGTQYKPELAGQGEHDVSEMSSESQGQTIYKNQHRAELDAS</sequence>
<evidence type="ECO:0008006" key="6">
    <source>
        <dbReference type="Google" id="ProtNLM"/>
    </source>
</evidence>
<keyword evidence="2" id="KW-0812">Transmembrane</keyword>
<dbReference type="STRING" id="348802.A0A0D2EZT5"/>
<name>A0A0D2EZT5_9EURO</name>
<keyword evidence="3" id="KW-0732">Signal</keyword>
<gene>
    <name evidence="4" type="ORF">PV05_01357</name>
</gene>
<feature type="chain" id="PRO_5002252662" description="Mid2 domain-containing protein" evidence="3">
    <location>
        <begin position="24"/>
        <end position="342"/>
    </location>
</feature>
<dbReference type="AlphaFoldDB" id="A0A0D2EZT5"/>
<evidence type="ECO:0000313" key="4">
    <source>
        <dbReference type="EMBL" id="KIW61203.1"/>
    </source>
</evidence>
<dbReference type="OrthoDB" id="4158266at2759"/>
<dbReference type="HOGENOM" id="CLU_055859_4_2_1"/>
<evidence type="ECO:0000256" key="3">
    <source>
        <dbReference type="SAM" id="SignalP"/>
    </source>
</evidence>
<dbReference type="RefSeq" id="XP_013321787.1">
    <property type="nucleotide sequence ID" value="XM_013466333.1"/>
</dbReference>
<keyword evidence="2" id="KW-0472">Membrane</keyword>
<dbReference type="GeneID" id="25323265"/>
<proteinExistence type="predicted"/>
<feature type="region of interest" description="Disordered" evidence="1">
    <location>
        <begin position="184"/>
        <end position="207"/>
    </location>
</feature>
<keyword evidence="5" id="KW-1185">Reference proteome</keyword>
<feature type="transmembrane region" description="Helical" evidence="2">
    <location>
        <begin position="230"/>
        <end position="253"/>
    </location>
</feature>
<evidence type="ECO:0000256" key="2">
    <source>
        <dbReference type="SAM" id="Phobius"/>
    </source>
</evidence>
<dbReference type="Proteomes" id="UP000054342">
    <property type="component" value="Unassembled WGS sequence"/>
</dbReference>
<feature type="region of interest" description="Disordered" evidence="1">
    <location>
        <begin position="289"/>
        <end position="342"/>
    </location>
</feature>
<keyword evidence="2" id="KW-1133">Transmembrane helix</keyword>
<evidence type="ECO:0000256" key="1">
    <source>
        <dbReference type="SAM" id="MobiDB-lite"/>
    </source>
</evidence>
<protein>
    <recommendedName>
        <fullName evidence="6">Mid2 domain-containing protein</fullName>
    </recommendedName>
</protein>
<feature type="signal peptide" evidence="3">
    <location>
        <begin position="1"/>
        <end position="23"/>
    </location>
</feature>